<keyword evidence="6" id="KW-0206">Cytoskeleton</keyword>
<dbReference type="InterPro" id="IPR041476">
    <property type="entry name" value="TRAF3IP1_C"/>
</dbReference>
<feature type="region of interest" description="Disordered" evidence="10">
    <location>
        <begin position="288"/>
        <end position="319"/>
    </location>
</feature>
<protein>
    <recommendedName>
        <fullName evidence="9">TRAF3-interacting protein 1</fullName>
    </recommendedName>
</protein>
<dbReference type="EMBL" id="JTDY01001414">
    <property type="protein sequence ID" value="KOB73919.1"/>
    <property type="molecule type" value="Genomic_DNA"/>
</dbReference>
<dbReference type="InterPro" id="IPR042576">
    <property type="entry name" value="TRAF3IP1_N_sf"/>
</dbReference>
<evidence type="ECO:0000256" key="1">
    <source>
        <dbReference type="ARBA" id="ARBA00004120"/>
    </source>
</evidence>
<feature type="compositionally biased region" description="Polar residues" evidence="10">
    <location>
        <begin position="288"/>
        <end position="314"/>
    </location>
</feature>
<dbReference type="GO" id="GO:0060271">
    <property type="term" value="P:cilium assembly"/>
    <property type="evidence" value="ECO:0007669"/>
    <property type="project" value="TreeGrafter"/>
</dbReference>
<evidence type="ECO:0000259" key="12">
    <source>
        <dbReference type="Pfam" id="PF17749"/>
    </source>
</evidence>
<dbReference type="Pfam" id="PF10243">
    <property type="entry name" value="MIP-T3"/>
    <property type="match status" value="1"/>
</dbReference>
<dbReference type="AlphaFoldDB" id="A0A0L7LEW4"/>
<dbReference type="STRING" id="104452.A0A0L7LEW4"/>
<dbReference type="Proteomes" id="UP000037510">
    <property type="component" value="Unassembled WGS sequence"/>
</dbReference>
<evidence type="ECO:0000256" key="6">
    <source>
        <dbReference type="ARBA" id="ARBA00023212"/>
    </source>
</evidence>
<evidence type="ECO:0000256" key="8">
    <source>
        <dbReference type="ARBA" id="ARBA00043971"/>
    </source>
</evidence>
<evidence type="ECO:0000313" key="14">
    <source>
        <dbReference type="Proteomes" id="UP000037510"/>
    </source>
</evidence>
<evidence type="ECO:0000313" key="13">
    <source>
        <dbReference type="EMBL" id="KOB73919.1"/>
    </source>
</evidence>
<dbReference type="GO" id="GO:0005930">
    <property type="term" value="C:axoneme"/>
    <property type="evidence" value="ECO:0007669"/>
    <property type="project" value="UniProtKB-SubCell"/>
</dbReference>
<evidence type="ECO:0000256" key="10">
    <source>
        <dbReference type="SAM" id="MobiDB-lite"/>
    </source>
</evidence>
<name>A0A0L7LEW4_OPEBR</name>
<dbReference type="Pfam" id="PF17749">
    <property type="entry name" value="MIP-T3_C"/>
    <property type="match status" value="1"/>
</dbReference>
<evidence type="ECO:0000256" key="5">
    <source>
        <dbReference type="ARBA" id="ARBA00023054"/>
    </source>
</evidence>
<sequence length="627" mass="70374">MEKELGADVIKATQASLGKYVKRPPLSEKLLRKPPFRFLHDIVSAVHKTTGFFEGLFEEGELISENVKDRDSKIIFLNKVITVIGTTTGKSLTVKSSKIVAGQEPDKTNELLQCLALALDKKLSSDEAVKKYKESAKAPISTEVKPKEKDTSKTAKKSNDAKKLPSKSSEKLTTNKKELGTVIKSDTKTNSDSKTKRKEINVVKNDIQLKKSLQPSNKKTVAVTNKVETLSDLKVNQSVVEKEEKHTENNKIEDIEQLNLLSKTENTKTNDDQINTTTEKSLIIQSNDQELQGKLSSSSYTIGENENNSSLSSQDEVENIGKSTGNVAENADDIGNQYQVNHNQDTFTVKESKTLPIKSIKHVLSKDEFNDSVDKSDDLEKRRIVDKVVTISSRRNNSDVMPPSARPSSSRPGAPRVREKTDNVITNNDNLLLAKVNIIAESANNEEEEDTVIVVEQHTSDESTLDNQHDQLQLSSSEHGHLVQQILDSQKEFSQVGKTEIEWQFGAQKVKEAVNQEIEQLRFNIQALSRVANPLGKLLDHIQEDAELCGHWIGCWDFLPNRKTNCNLNSIFLRRRANEETLVPLQTRIKQLDVDIQEKHDKIDDHKILIHKNALRIEKLLTNGNVQ</sequence>
<evidence type="ECO:0000256" key="9">
    <source>
        <dbReference type="ARBA" id="ARBA00070492"/>
    </source>
</evidence>
<evidence type="ECO:0000259" key="11">
    <source>
        <dbReference type="Pfam" id="PF10243"/>
    </source>
</evidence>
<keyword evidence="7" id="KW-0966">Cell projection</keyword>
<keyword evidence="5" id="KW-0175">Coiled coil</keyword>
<dbReference type="InterPro" id="IPR018799">
    <property type="entry name" value="TRAF3IP1"/>
</dbReference>
<organism evidence="13 14">
    <name type="scientific">Operophtera brumata</name>
    <name type="common">Winter moth</name>
    <name type="synonym">Phalaena brumata</name>
    <dbReference type="NCBI Taxonomy" id="104452"/>
    <lineage>
        <taxon>Eukaryota</taxon>
        <taxon>Metazoa</taxon>
        <taxon>Ecdysozoa</taxon>
        <taxon>Arthropoda</taxon>
        <taxon>Hexapoda</taxon>
        <taxon>Insecta</taxon>
        <taxon>Pterygota</taxon>
        <taxon>Neoptera</taxon>
        <taxon>Endopterygota</taxon>
        <taxon>Lepidoptera</taxon>
        <taxon>Glossata</taxon>
        <taxon>Ditrysia</taxon>
        <taxon>Geometroidea</taxon>
        <taxon>Geometridae</taxon>
        <taxon>Larentiinae</taxon>
        <taxon>Operophtera</taxon>
    </lineage>
</organism>
<dbReference type="GO" id="GO:0030992">
    <property type="term" value="C:intraciliary transport particle B"/>
    <property type="evidence" value="ECO:0007669"/>
    <property type="project" value="TreeGrafter"/>
</dbReference>
<proteinExistence type="inferred from homology"/>
<dbReference type="InterPro" id="IPR040468">
    <property type="entry name" value="TRAF3IP1_N"/>
</dbReference>
<dbReference type="GO" id="GO:0036064">
    <property type="term" value="C:ciliary basal body"/>
    <property type="evidence" value="ECO:0007669"/>
    <property type="project" value="TreeGrafter"/>
</dbReference>
<feature type="domain" description="TRAF3-interacting protein 1 N-terminal" evidence="11">
    <location>
        <begin position="10"/>
        <end position="116"/>
    </location>
</feature>
<comment type="subcellular location">
    <subcellularLocation>
        <location evidence="2">Cytoplasm</location>
        <location evidence="2">Cytoskeleton</location>
        <location evidence="2">Cilium axoneme</location>
    </subcellularLocation>
    <subcellularLocation>
        <location evidence="1">Cytoplasm</location>
        <location evidence="1">Cytoskeleton</location>
        <location evidence="1">Cilium basal body</location>
    </subcellularLocation>
</comment>
<dbReference type="FunFam" id="1.10.418.50:FF:000001">
    <property type="entry name" value="TRAF3-interacting protein 1 isoform X1"/>
    <property type="match status" value="1"/>
</dbReference>
<dbReference type="GO" id="GO:0048513">
    <property type="term" value="P:animal organ development"/>
    <property type="evidence" value="ECO:0007669"/>
    <property type="project" value="UniProtKB-ARBA"/>
</dbReference>
<feature type="compositionally biased region" description="Basic and acidic residues" evidence="10">
    <location>
        <begin position="144"/>
        <end position="197"/>
    </location>
</feature>
<dbReference type="GO" id="GO:0048731">
    <property type="term" value="P:system development"/>
    <property type="evidence" value="ECO:0007669"/>
    <property type="project" value="UniProtKB-ARBA"/>
</dbReference>
<dbReference type="Gene3D" id="1.10.418.50">
    <property type="entry name" value="Microtubule-binding protein MIP-T3"/>
    <property type="match status" value="1"/>
</dbReference>
<dbReference type="PANTHER" id="PTHR31363">
    <property type="entry name" value="TRAF3-INTERACTING PROTEIN 1"/>
    <property type="match status" value="1"/>
</dbReference>
<dbReference type="PANTHER" id="PTHR31363:SF0">
    <property type="entry name" value="TRAF3-INTERACTING PROTEIN 1"/>
    <property type="match status" value="1"/>
</dbReference>
<comment type="caution">
    <text evidence="13">The sequence shown here is derived from an EMBL/GenBank/DDBJ whole genome shotgun (WGS) entry which is preliminary data.</text>
</comment>
<feature type="region of interest" description="Disordered" evidence="10">
    <location>
        <begin position="135"/>
        <end position="197"/>
    </location>
</feature>
<evidence type="ECO:0000256" key="7">
    <source>
        <dbReference type="ARBA" id="ARBA00023273"/>
    </source>
</evidence>
<dbReference type="GO" id="GO:0008017">
    <property type="term" value="F:microtubule binding"/>
    <property type="evidence" value="ECO:0007669"/>
    <property type="project" value="InterPro"/>
</dbReference>
<evidence type="ECO:0000256" key="4">
    <source>
        <dbReference type="ARBA" id="ARBA00022794"/>
    </source>
</evidence>
<keyword evidence="4" id="KW-0970">Cilium biogenesis/degradation</keyword>
<dbReference type="GO" id="GO:0070507">
    <property type="term" value="P:regulation of microtubule cytoskeleton organization"/>
    <property type="evidence" value="ECO:0007669"/>
    <property type="project" value="TreeGrafter"/>
</dbReference>
<feature type="compositionally biased region" description="Low complexity" evidence="10">
    <location>
        <begin position="402"/>
        <end position="415"/>
    </location>
</feature>
<feature type="domain" description="TRAF3-interacting protein 1 C-terminal" evidence="12">
    <location>
        <begin position="478"/>
        <end position="622"/>
    </location>
</feature>
<feature type="region of interest" description="Disordered" evidence="10">
    <location>
        <begin position="393"/>
        <end position="423"/>
    </location>
</feature>
<keyword evidence="14" id="KW-1185">Reference proteome</keyword>
<evidence type="ECO:0000256" key="2">
    <source>
        <dbReference type="ARBA" id="ARBA00004430"/>
    </source>
</evidence>
<accession>A0A0L7LEW4</accession>
<evidence type="ECO:0000256" key="3">
    <source>
        <dbReference type="ARBA" id="ARBA00022490"/>
    </source>
</evidence>
<dbReference type="GO" id="GO:0042073">
    <property type="term" value="P:intraciliary transport"/>
    <property type="evidence" value="ECO:0007669"/>
    <property type="project" value="TreeGrafter"/>
</dbReference>
<comment type="similarity">
    <text evidence="8">Belongs to the TRAF3IP1 family.</text>
</comment>
<reference evidence="13 14" key="1">
    <citation type="journal article" date="2015" name="Genome Biol. Evol.">
        <title>The genome of winter moth (Operophtera brumata) provides a genomic perspective on sexual dimorphism and phenology.</title>
        <authorList>
            <person name="Derks M.F."/>
            <person name="Smit S."/>
            <person name="Salis L."/>
            <person name="Schijlen E."/>
            <person name="Bossers A."/>
            <person name="Mateman C."/>
            <person name="Pijl A.S."/>
            <person name="de Ridder D."/>
            <person name="Groenen M.A."/>
            <person name="Visser M.E."/>
            <person name="Megens H.J."/>
        </authorList>
    </citation>
    <scope>NUCLEOTIDE SEQUENCE [LARGE SCALE GENOMIC DNA]</scope>
    <source>
        <strain evidence="13">WM2013NL</strain>
        <tissue evidence="13">Head and thorax</tissue>
    </source>
</reference>
<keyword evidence="3" id="KW-0963">Cytoplasm</keyword>
<gene>
    <name evidence="13" type="ORF">OBRU01_09822</name>
</gene>